<dbReference type="PANTHER" id="PTHR11476">
    <property type="entry name" value="HISTIDYL-TRNA SYNTHETASE"/>
    <property type="match status" value="1"/>
</dbReference>
<gene>
    <name evidence="7" type="primary">hisS</name>
    <name evidence="10" type="ORF">A2Z33_01355</name>
</gene>
<comment type="similarity">
    <text evidence="1 7">Belongs to the class-II aminoacyl-tRNA synthetase family.</text>
</comment>
<evidence type="ECO:0000256" key="8">
    <source>
        <dbReference type="PIRSR" id="PIRSR001549-1"/>
    </source>
</evidence>
<keyword evidence="4 7" id="KW-0648">Protein biosynthesis</keyword>
<evidence type="ECO:0000256" key="1">
    <source>
        <dbReference type="ARBA" id="ARBA00008226"/>
    </source>
</evidence>
<dbReference type="InterPro" id="IPR004154">
    <property type="entry name" value="Anticodon-bd"/>
</dbReference>
<evidence type="ECO:0000256" key="6">
    <source>
        <dbReference type="ARBA" id="ARBA00047639"/>
    </source>
</evidence>
<feature type="binding site" evidence="8">
    <location>
        <position position="108"/>
    </location>
    <ligand>
        <name>L-histidine</name>
        <dbReference type="ChEBI" id="CHEBI:57595"/>
    </ligand>
</feature>
<dbReference type="GO" id="GO:0006427">
    <property type="term" value="P:histidyl-tRNA aminoacylation"/>
    <property type="evidence" value="ECO:0007669"/>
    <property type="project" value="UniProtKB-UniRule"/>
</dbReference>
<evidence type="ECO:0000259" key="9">
    <source>
        <dbReference type="PROSITE" id="PS50862"/>
    </source>
</evidence>
<feature type="binding site" evidence="8">
    <location>
        <begin position="78"/>
        <end position="80"/>
    </location>
    <ligand>
        <name>L-histidine</name>
        <dbReference type="ChEBI" id="CHEBI:57595"/>
    </ligand>
</feature>
<keyword evidence="7 10" id="KW-0436">Ligase</keyword>
<comment type="subcellular location">
    <subcellularLocation>
        <location evidence="7">Cytoplasm</location>
    </subcellularLocation>
</comment>
<keyword evidence="5 7" id="KW-0030">Aminoacyl-tRNA synthetase</keyword>
<proteinExistence type="inferred from homology"/>
<keyword evidence="3 7" id="KW-0067">ATP-binding</keyword>
<dbReference type="InterPro" id="IPR015807">
    <property type="entry name" value="His-tRNA-ligase"/>
</dbReference>
<evidence type="ECO:0000256" key="7">
    <source>
        <dbReference type="HAMAP-Rule" id="MF_00127"/>
    </source>
</evidence>
<dbReference type="Gene3D" id="3.30.930.10">
    <property type="entry name" value="Bira Bifunctional Protein, Domain 2"/>
    <property type="match status" value="1"/>
</dbReference>
<dbReference type="InterPro" id="IPR041715">
    <property type="entry name" value="HisRS-like_core"/>
</dbReference>
<dbReference type="GO" id="GO:0005737">
    <property type="term" value="C:cytoplasm"/>
    <property type="evidence" value="ECO:0007669"/>
    <property type="project" value="UniProtKB-SubCell"/>
</dbReference>
<dbReference type="STRING" id="1798374.A2Z33_01355"/>
<dbReference type="AlphaFoldDB" id="A0A1F5YPG2"/>
<evidence type="ECO:0000313" key="11">
    <source>
        <dbReference type="Proteomes" id="UP000178448"/>
    </source>
</evidence>
<dbReference type="InterPro" id="IPR004516">
    <property type="entry name" value="HisRS/HisZ"/>
</dbReference>
<reference evidence="10 11" key="1">
    <citation type="journal article" date="2016" name="Nat. Commun.">
        <title>Thousands of microbial genomes shed light on interconnected biogeochemical processes in an aquifer system.</title>
        <authorList>
            <person name="Anantharaman K."/>
            <person name="Brown C.T."/>
            <person name="Hug L.A."/>
            <person name="Sharon I."/>
            <person name="Castelle C.J."/>
            <person name="Probst A.J."/>
            <person name="Thomas B.C."/>
            <person name="Singh A."/>
            <person name="Wilkins M.J."/>
            <person name="Karaoz U."/>
            <person name="Brodie E.L."/>
            <person name="Williams K.H."/>
            <person name="Hubbard S.S."/>
            <person name="Banfield J.F."/>
        </authorList>
    </citation>
    <scope>NUCLEOTIDE SEQUENCE [LARGE SCALE GENOMIC DNA]</scope>
</reference>
<evidence type="ECO:0000256" key="4">
    <source>
        <dbReference type="ARBA" id="ARBA00022917"/>
    </source>
</evidence>
<evidence type="ECO:0000256" key="2">
    <source>
        <dbReference type="ARBA" id="ARBA00022741"/>
    </source>
</evidence>
<evidence type="ECO:0000256" key="5">
    <source>
        <dbReference type="ARBA" id="ARBA00023146"/>
    </source>
</evidence>
<dbReference type="NCBIfam" id="TIGR00442">
    <property type="entry name" value="hisS"/>
    <property type="match status" value="1"/>
</dbReference>
<dbReference type="HAMAP" id="MF_00127">
    <property type="entry name" value="His_tRNA_synth"/>
    <property type="match status" value="1"/>
</dbReference>
<comment type="subunit">
    <text evidence="7">Homodimer.</text>
</comment>
<dbReference type="PANTHER" id="PTHR11476:SF7">
    <property type="entry name" value="HISTIDINE--TRNA LIGASE"/>
    <property type="match status" value="1"/>
</dbReference>
<feature type="binding site" evidence="8">
    <location>
        <position position="242"/>
    </location>
    <ligand>
        <name>L-histidine</name>
        <dbReference type="ChEBI" id="CHEBI:57595"/>
    </ligand>
</feature>
<sequence length="409" mass="45704">MTMIQKLKGFRDFLPDDARKRRWLKDRMIEVAERWGYEPLETPTLEPLELFTGQIGEDEKLFFSFTDAGGRKVAMRYDQTVPTVRVLGEYANTLTLPFRRYQYQQAFRAEKPQKGRYREFTQFDIDIFGVASPLADAEVIASNLEICKNIGFSQAIAVVSSRSLLSGMPYEAVVAIDKLNKIGEAGVIADMESKGISHVQAQEYLEFVKNLKPNDEIRTIFYYLENAGFGSDWYRFEPTLTRSFSYSQGPIWEIVIPQYDAGSIGGGERYDGMIKKITGLDIPGTGIAFGFDRTLEAADACGLVPKFVSNSSVLVTVFSPDLMDIAIKTAQSLREGGLPAELYPDPSVKLEKQLRYADRKNIPFAIITGPDEASKATLVLKNMITKTQNEFPVDGAAAAIKSALNNNVR</sequence>
<protein>
    <recommendedName>
        <fullName evidence="7">Histidine--tRNA ligase</fullName>
        <ecNumber evidence="7">6.1.1.21</ecNumber>
    </recommendedName>
    <alternativeName>
        <fullName evidence="7">Histidyl-tRNA synthetase</fullName>
        <shortName evidence="7">HisRS</shortName>
    </alternativeName>
</protein>
<comment type="caution">
    <text evidence="10">The sequence shown here is derived from an EMBL/GenBank/DDBJ whole genome shotgun (WGS) entry which is preliminary data.</text>
</comment>
<keyword evidence="2 7" id="KW-0547">Nucleotide-binding</keyword>
<accession>A0A1F5YPG2</accession>
<name>A0A1F5YPG2_9BACT</name>
<dbReference type="Pfam" id="PF03129">
    <property type="entry name" value="HGTP_anticodon"/>
    <property type="match status" value="1"/>
</dbReference>
<feature type="binding site" evidence="8">
    <location>
        <position position="126"/>
    </location>
    <ligand>
        <name>L-histidine</name>
        <dbReference type="ChEBI" id="CHEBI:57595"/>
    </ligand>
</feature>
<dbReference type="InterPro" id="IPR036621">
    <property type="entry name" value="Anticodon-bd_dom_sf"/>
</dbReference>
<feature type="binding site" evidence="8">
    <location>
        <position position="122"/>
    </location>
    <ligand>
        <name>L-histidine</name>
        <dbReference type="ChEBI" id="CHEBI:57595"/>
    </ligand>
</feature>
<dbReference type="EC" id="6.1.1.21" evidence="7"/>
<keyword evidence="7" id="KW-0963">Cytoplasm</keyword>
<dbReference type="InterPro" id="IPR006195">
    <property type="entry name" value="aa-tRNA-synth_II"/>
</dbReference>
<dbReference type="InterPro" id="IPR045864">
    <property type="entry name" value="aa-tRNA-synth_II/BPL/LPL"/>
</dbReference>
<dbReference type="EMBL" id="MFJD01000009">
    <property type="protein sequence ID" value="OGG01877.1"/>
    <property type="molecule type" value="Genomic_DNA"/>
</dbReference>
<dbReference type="SUPFAM" id="SSF55681">
    <property type="entry name" value="Class II aaRS and biotin synthetases"/>
    <property type="match status" value="1"/>
</dbReference>
<dbReference type="PROSITE" id="PS50862">
    <property type="entry name" value="AA_TRNA_LIGASE_II"/>
    <property type="match status" value="1"/>
</dbReference>
<dbReference type="PIRSF" id="PIRSF001549">
    <property type="entry name" value="His-tRNA_synth"/>
    <property type="match status" value="1"/>
</dbReference>
<evidence type="ECO:0000256" key="3">
    <source>
        <dbReference type="ARBA" id="ARBA00022840"/>
    </source>
</evidence>
<dbReference type="SUPFAM" id="SSF52954">
    <property type="entry name" value="Class II aaRS ABD-related"/>
    <property type="match status" value="1"/>
</dbReference>
<comment type="catalytic activity">
    <reaction evidence="6 7">
        <text>tRNA(His) + L-histidine + ATP = L-histidyl-tRNA(His) + AMP + diphosphate + H(+)</text>
        <dbReference type="Rhea" id="RHEA:17313"/>
        <dbReference type="Rhea" id="RHEA-COMP:9665"/>
        <dbReference type="Rhea" id="RHEA-COMP:9689"/>
        <dbReference type="ChEBI" id="CHEBI:15378"/>
        <dbReference type="ChEBI" id="CHEBI:30616"/>
        <dbReference type="ChEBI" id="CHEBI:33019"/>
        <dbReference type="ChEBI" id="CHEBI:57595"/>
        <dbReference type="ChEBI" id="CHEBI:78442"/>
        <dbReference type="ChEBI" id="CHEBI:78527"/>
        <dbReference type="ChEBI" id="CHEBI:456215"/>
        <dbReference type="EC" id="6.1.1.21"/>
    </reaction>
</comment>
<dbReference type="Gene3D" id="3.40.50.800">
    <property type="entry name" value="Anticodon-binding domain"/>
    <property type="match status" value="1"/>
</dbReference>
<dbReference type="Proteomes" id="UP000178448">
    <property type="component" value="Unassembled WGS sequence"/>
</dbReference>
<evidence type="ECO:0000313" key="10">
    <source>
        <dbReference type="EMBL" id="OGG01877.1"/>
    </source>
</evidence>
<organism evidence="10 11">
    <name type="scientific">Candidatus Gottesmanbacteria bacterium RBG_16_52_11</name>
    <dbReference type="NCBI Taxonomy" id="1798374"/>
    <lineage>
        <taxon>Bacteria</taxon>
        <taxon>Candidatus Gottesmaniibacteriota</taxon>
    </lineage>
</organism>
<dbReference type="Pfam" id="PF13393">
    <property type="entry name" value="tRNA-synt_His"/>
    <property type="match status" value="1"/>
</dbReference>
<dbReference type="GO" id="GO:0005524">
    <property type="term" value="F:ATP binding"/>
    <property type="evidence" value="ECO:0007669"/>
    <property type="project" value="UniProtKB-UniRule"/>
</dbReference>
<dbReference type="CDD" id="cd00773">
    <property type="entry name" value="HisRS-like_core"/>
    <property type="match status" value="1"/>
</dbReference>
<dbReference type="GO" id="GO:0004821">
    <property type="term" value="F:histidine-tRNA ligase activity"/>
    <property type="evidence" value="ECO:0007669"/>
    <property type="project" value="UniProtKB-UniRule"/>
</dbReference>
<feature type="domain" description="Aminoacyl-transfer RNA synthetases class-II family profile" evidence="9">
    <location>
        <begin position="21"/>
        <end position="320"/>
    </location>
</feature>